<gene>
    <name evidence="2" type="ORF">SAE02_63480</name>
</gene>
<comment type="caution">
    <text evidence="2">The sequence shown here is derived from an EMBL/GenBank/DDBJ whole genome shotgun (WGS) entry which is preliminary data.</text>
</comment>
<dbReference type="Proteomes" id="UP000321523">
    <property type="component" value="Unassembled WGS sequence"/>
</dbReference>
<feature type="compositionally biased region" description="Low complexity" evidence="1">
    <location>
        <begin position="10"/>
        <end position="21"/>
    </location>
</feature>
<keyword evidence="3" id="KW-1185">Reference proteome</keyword>
<reference evidence="2 3" key="1">
    <citation type="submission" date="2019-07" db="EMBL/GenBank/DDBJ databases">
        <title>Whole genome shotgun sequence of Skermanella aerolata NBRC 106429.</title>
        <authorList>
            <person name="Hosoyama A."/>
            <person name="Uohara A."/>
            <person name="Ohji S."/>
            <person name="Ichikawa N."/>
        </authorList>
    </citation>
    <scope>NUCLEOTIDE SEQUENCE [LARGE SCALE GENOMIC DNA]</scope>
    <source>
        <strain evidence="2 3">NBRC 106429</strain>
    </source>
</reference>
<feature type="compositionally biased region" description="Basic and acidic residues" evidence="1">
    <location>
        <begin position="22"/>
        <end position="60"/>
    </location>
</feature>
<evidence type="ECO:0000313" key="3">
    <source>
        <dbReference type="Proteomes" id="UP000321523"/>
    </source>
</evidence>
<feature type="region of interest" description="Disordered" evidence="1">
    <location>
        <begin position="1"/>
        <end position="60"/>
    </location>
</feature>
<organism evidence="2 3">
    <name type="scientific">Skermanella aerolata</name>
    <dbReference type="NCBI Taxonomy" id="393310"/>
    <lineage>
        <taxon>Bacteria</taxon>
        <taxon>Pseudomonadati</taxon>
        <taxon>Pseudomonadota</taxon>
        <taxon>Alphaproteobacteria</taxon>
        <taxon>Rhodospirillales</taxon>
        <taxon>Azospirillaceae</taxon>
        <taxon>Skermanella</taxon>
    </lineage>
</organism>
<dbReference type="AlphaFoldDB" id="A0A512E172"/>
<dbReference type="EMBL" id="BJYZ01000037">
    <property type="protein sequence ID" value="GEO42200.1"/>
    <property type="molecule type" value="Genomic_DNA"/>
</dbReference>
<name>A0A512E172_9PROT</name>
<dbReference type="RefSeq" id="WP_147041085.1">
    <property type="nucleotide sequence ID" value="NZ_BJYZ01000037.1"/>
</dbReference>
<accession>A0A512E172</accession>
<evidence type="ECO:0000256" key="1">
    <source>
        <dbReference type="SAM" id="MobiDB-lite"/>
    </source>
</evidence>
<evidence type="ECO:0000313" key="2">
    <source>
        <dbReference type="EMBL" id="GEO42200.1"/>
    </source>
</evidence>
<protein>
    <submittedName>
        <fullName evidence="2">Uncharacterized protein</fullName>
    </submittedName>
</protein>
<sequence>MPLPDSRSLVPVSAVRAPARASKAEREAARKVRKLSDDDSDKAAAETRSERAEAPVRNAETEFLPREAVAAPEADAARRGWSAPGTAPFVTQVLAQEVLKSGLHIEPWRQAIDAYERAAGAAAPRVRPPMP</sequence>
<proteinExistence type="predicted"/>